<reference evidence="2 3" key="1">
    <citation type="submission" date="2024-09" db="EMBL/GenBank/DDBJ databases">
        <authorList>
            <person name="Sun Q."/>
            <person name="Mori K."/>
        </authorList>
    </citation>
    <scope>NUCLEOTIDE SEQUENCE [LARGE SCALE GENOMIC DNA]</scope>
    <source>
        <strain evidence="2 3">TBRC 0563</strain>
    </source>
</reference>
<gene>
    <name evidence="2" type="ORF">ACFFNX_13700</name>
</gene>
<feature type="signal peptide" evidence="1">
    <location>
        <begin position="1"/>
        <end position="18"/>
    </location>
</feature>
<protein>
    <recommendedName>
        <fullName evidence="4">Carboxypeptidase regulatory-like domain-containing protein</fullName>
    </recommendedName>
</protein>
<feature type="chain" id="PRO_5046162172" description="Carboxypeptidase regulatory-like domain-containing protein" evidence="1">
    <location>
        <begin position="19"/>
        <end position="112"/>
    </location>
</feature>
<dbReference type="EMBL" id="JBHLZP010000080">
    <property type="protein sequence ID" value="MFB9833242.1"/>
    <property type="molecule type" value="Genomic_DNA"/>
</dbReference>
<keyword evidence="3" id="KW-1185">Reference proteome</keyword>
<proteinExistence type="predicted"/>
<evidence type="ECO:0000313" key="3">
    <source>
        <dbReference type="Proteomes" id="UP001589627"/>
    </source>
</evidence>
<comment type="caution">
    <text evidence="2">The sequence shown here is derived from an EMBL/GenBank/DDBJ whole genome shotgun (WGS) entry which is preliminary data.</text>
</comment>
<accession>A0ABV5YFL8</accession>
<dbReference type="Proteomes" id="UP001589627">
    <property type="component" value="Unassembled WGS sequence"/>
</dbReference>
<evidence type="ECO:0008006" key="4">
    <source>
        <dbReference type="Google" id="ProtNLM"/>
    </source>
</evidence>
<keyword evidence="1" id="KW-0732">Signal</keyword>
<dbReference type="PROSITE" id="PS51257">
    <property type="entry name" value="PROKAR_LIPOPROTEIN"/>
    <property type="match status" value="1"/>
</dbReference>
<name>A0ABV5YFL8_9ACTN</name>
<sequence length="112" mass="11602">MRRVAVALAIVVGSACSAHEPPASGVTGTVILSGGRWPGHPPRLADVPITAVDATGTAARTVLHPRQKSFDLALRPGTYLIRARTGNLTCPAVRATVPASGWVPVTIDCPMK</sequence>
<evidence type="ECO:0000256" key="1">
    <source>
        <dbReference type="SAM" id="SignalP"/>
    </source>
</evidence>
<evidence type="ECO:0000313" key="2">
    <source>
        <dbReference type="EMBL" id="MFB9833242.1"/>
    </source>
</evidence>
<organism evidence="2 3">
    <name type="scientific">Actinoallomurus acaciae</name>
    <dbReference type="NCBI Taxonomy" id="502577"/>
    <lineage>
        <taxon>Bacteria</taxon>
        <taxon>Bacillati</taxon>
        <taxon>Actinomycetota</taxon>
        <taxon>Actinomycetes</taxon>
        <taxon>Streptosporangiales</taxon>
        <taxon>Thermomonosporaceae</taxon>
        <taxon>Actinoallomurus</taxon>
    </lineage>
</organism>
<dbReference type="RefSeq" id="WP_378200498.1">
    <property type="nucleotide sequence ID" value="NZ_JBHLZP010000080.1"/>
</dbReference>